<dbReference type="EMBL" id="JX238501">
    <property type="protein sequence ID" value="AGB62641.1"/>
    <property type="molecule type" value="Genomic_DNA"/>
</dbReference>
<sequence length="136" mass="15472">MALIEVKCPRCSASYKRMVDFISDSFWDSEGNRYYHKCYLDEGTEVEGQLNSDTLVIVLEPFEISPIEGHFIAMDESVLDVLVLGTGGGLNVIATRDKDFLKEQVKKSPLNDYALYRVVDTSKQPVIFLKRIDWEG</sequence>
<proteinExistence type="predicted"/>
<organism evidence="1 2">
    <name type="scientific">Bacillus phage phiAGATE</name>
    <dbReference type="NCBI Taxonomy" id="1204533"/>
    <lineage>
        <taxon>Viruses</taxon>
        <taxon>Duplodnaviria</taxon>
        <taxon>Heunggongvirae</taxon>
        <taxon>Uroviricota</taxon>
        <taxon>Caudoviricetes</taxon>
        <taxon>Herelleviridae</taxon>
        <taxon>Bastillevirinae</taxon>
        <taxon>Agatevirus</taxon>
        <taxon>Agatevirus agate</taxon>
    </lineage>
</organism>
<name>L0LC37_9CAUD</name>
<reference evidence="1" key="1">
    <citation type="submission" date="2013-11" db="EMBL/GenBank/DDBJ databases">
        <title>Discovery of phiAGATE novel phage infecting Bacillus pumilus leads to new insights in phylogeny of subfamily Spounavirinae.</title>
        <authorList>
            <person name="Barylski J."/>
            <person name="Nowicki G."/>
            <person name="Gozdzicka-Jozefiak A."/>
        </authorList>
    </citation>
    <scope>NUCLEOTIDE SEQUENCE [LARGE SCALE GENOMIC DNA]</scope>
</reference>
<accession>L0LC37</accession>
<dbReference type="Proteomes" id="UP000010364">
    <property type="component" value="Segment"/>
</dbReference>
<keyword evidence="2" id="KW-1185">Reference proteome</keyword>
<dbReference type="GeneID" id="14516025"/>
<evidence type="ECO:0000313" key="2">
    <source>
        <dbReference type="Proteomes" id="UP000010364"/>
    </source>
</evidence>
<protein>
    <submittedName>
        <fullName evidence="1">Uncharacterized protein</fullName>
    </submittedName>
</protein>
<dbReference type="KEGG" id="vg:14516025"/>
<dbReference type="RefSeq" id="YP_007349234.1">
    <property type="nucleotide sequence ID" value="NC_020081.2"/>
</dbReference>
<dbReference type="OrthoDB" id="20129at10239"/>
<evidence type="ECO:0000313" key="1">
    <source>
        <dbReference type="EMBL" id="AGB62641.1"/>
    </source>
</evidence>